<evidence type="ECO:0000259" key="4">
    <source>
        <dbReference type="PROSITE" id="PS50893"/>
    </source>
</evidence>
<reference evidence="5" key="1">
    <citation type="submission" date="2021-11" db="EMBL/GenBank/DDBJ databases">
        <title>Vibrio ZSDE26 sp. nov. and Vibrio ZSDZ34 sp. nov., isolated from coastal seawater in Qingdao.</title>
        <authorList>
            <person name="Zhang P."/>
        </authorList>
    </citation>
    <scope>NUCLEOTIDE SEQUENCE</scope>
    <source>
        <strain evidence="5">ZSDE26</strain>
    </source>
</reference>
<dbReference type="SMART" id="SM00382">
    <property type="entry name" value="AAA"/>
    <property type="match status" value="1"/>
</dbReference>
<dbReference type="GO" id="GO:0055085">
    <property type="term" value="P:transmembrane transport"/>
    <property type="evidence" value="ECO:0007669"/>
    <property type="project" value="UniProtKB-ARBA"/>
</dbReference>
<dbReference type="InterPro" id="IPR050319">
    <property type="entry name" value="ABC_transp_ATP-bind"/>
</dbReference>
<evidence type="ECO:0000256" key="1">
    <source>
        <dbReference type="ARBA" id="ARBA00022448"/>
    </source>
</evidence>
<dbReference type="Proteomes" id="UP001139559">
    <property type="component" value="Unassembled WGS sequence"/>
</dbReference>
<dbReference type="GO" id="GO:0005524">
    <property type="term" value="F:ATP binding"/>
    <property type="evidence" value="ECO:0007669"/>
    <property type="project" value="UniProtKB-KW"/>
</dbReference>
<keyword evidence="6" id="KW-1185">Reference proteome</keyword>
<dbReference type="InterPro" id="IPR027417">
    <property type="entry name" value="P-loop_NTPase"/>
</dbReference>
<gene>
    <name evidence="5" type="ORF">KP803_13265</name>
</gene>
<evidence type="ECO:0000313" key="5">
    <source>
        <dbReference type="EMBL" id="MCK6264244.1"/>
    </source>
</evidence>
<dbReference type="RefSeq" id="WP_248009315.1">
    <property type="nucleotide sequence ID" value="NZ_JAJHVV010000007.1"/>
</dbReference>
<dbReference type="EMBL" id="JAJHVV010000007">
    <property type="protein sequence ID" value="MCK6264244.1"/>
    <property type="molecule type" value="Genomic_DNA"/>
</dbReference>
<evidence type="ECO:0000256" key="2">
    <source>
        <dbReference type="ARBA" id="ARBA00022741"/>
    </source>
</evidence>
<dbReference type="PANTHER" id="PTHR43776:SF8">
    <property type="entry name" value="ABC TRANSPORTER, ATP-BINDING PROTEIN"/>
    <property type="match status" value="1"/>
</dbReference>
<protein>
    <submittedName>
        <fullName evidence="5">ATP-binding cassette domain-containing protein</fullName>
    </submittedName>
</protein>
<dbReference type="Pfam" id="PF08352">
    <property type="entry name" value="oligo_HPY"/>
    <property type="match status" value="1"/>
</dbReference>
<dbReference type="Pfam" id="PF00005">
    <property type="entry name" value="ABC_tran"/>
    <property type="match status" value="1"/>
</dbReference>
<dbReference type="GO" id="GO:0015833">
    <property type="term" value="P:peptide transport"/>
    <property type="evidence" value="ECO:0007669"/>
    <property type="project" value="InterPro"/>
</dbReference>
<evidence type="ECO:0000313" key="6">
    <source>
        <dbReference type="Proteomes" id="UP001139559"/>
    </source>
</evidence>
<comment type="caution">
    <text evidence="5">The sequence shown here is derived from an EMBL/GenBank/DDBJ whole genome shotgun (WGS) entry which is preliminary data.</text>
</comment>
<dbReference type="GO" id="GO:0016887">
    <property type="term" value="F:ATP hydrolysis activity"/>
    <property type="evidence" value="ECO:0007669"/>
    <property type="project" value="InterPro"/>
</dbReference>
<organism evidence="5 6">
    <name type="scientific">Vibrio amylolyticus</name>
    <dbReference type="NCBI Taxonomy" id="2847292"/>
    <lineage>
        <taxon>Bacteria</taxon>
        <taxon>Pseudomonadati</taxon>
        <taxon>Pseudomonadota</taxon>
        <taxon>Gammaproteobacteria</taxon>
        <taxon>Vibrionales</taxon>
        <taxon>Vibrionaceae</taxon>
        <taxon>Vibrio</taxon>
    </lineage>
</organism>
<dbReference type="Gene3D" id="3.40.50.300">
    <property type="entry name" value="P-loop containing nucleotide triphosphate hydrolases"/>
    <property type="match status" value="1"/>
</dbReference>
<dbReference type="InterPro" id="IPR003593">
    <property type="entry name" value="AAA+_ATPase"/>
</dbReference>
<accession>A0A9X2BHT0</accession>
<dbReference type="SUPFAM" id="SSF52540">
    <property type="entry name" value="P-loop containing nucleoside triphosphate hydrolases"/>
    <property type="match status" value="1"/>
</dbReference>
<dbReference type="PANTHER" id="PTHR43776">
    <property type="entry name" value="TRANSPORT ATP-BINDING PROTEIN"/>
    <property type="match status" value="1"/>
</dbReference>
<feature type="domain" description="ABC transporter" evidence="4">
    <location>
        <begin position="20"/>
        <end position="263"/>
    </location>
</feature>
<dbReference type="AlphaFoldDB" id="A0A9X2BHT0"/>
<name>A0A9X2BHT0_9VIBR</name>
<dbReference type="PROSITE" id="PS00211">
    <property type="entry name" value="ABC_TRANSPORTER_1"/>
    <property type="match status" value="1"/>
</dbReference>
<proteinExistence type="predicted"/>
<dbReference type="InterPro" id="IPR003439">
    <property type="entry name" value="ABC_transporter-like_ATP-bd"/>
</dbReference>
<dbReference type="FunFam" id="3.40.50.300:FF:000016">
    <property type="entry name" value="Oligopeptide ABC transporter ATP-binding component"/>
    <property type="match status" value="1"/>
</dbReference>
<keyword evidence="3 5" id="KW-0067">ATP-binding</keyword>
<dbReference type="InterPro" id="IPR013563">
    <property type="entry name" value="Oligopep_ABC_C"/>
</dbReference>
<evidence type="ECO:0000256" key="3">
    <source>
        <dbReference type="ARBA" id="ARBA00022840"/>
    </source>
</evidence>
<dbReference type="CDD" id="cd03257">
    <property type="entry name" value="ABC_NikE_OppD_transporters"/>
    <property type="match status" value="1"/>
</dbReference>
<dbReference type="InterPro" id="IPR017871">
    <property type="entry name" value="ABC_transporter-like_CS"/>
</dbReference>
<sequence length="338" mass="37686">MTNTSALNQSKLNHPEKPILKVDGLSKRYLVEGKPLQAFSDVEFTIEKGRCLALVGESGCGKSSIAMSVLHLIKPDSGRVEFDGVNLDTLTDSEMKTLRQHYGIVFQNPYSCLNPRLSVYKLVEEPLTTHYKLSKTERQVKVLDALSAVGLDEQMSKRMPHELSGGQRQRVGIARALVLKPKLLILDEPTAALDVSVQATVINLLNQLRKERQLSYLFITHDLALVEKVADEVLVMYLGKIVESGPVEQVFGQPKHHYTQALVASIPSIDPTKRHTLKALKGEIPSPFNKPSGCYFHQRCPEARHNCDQHPPALSKNCHAVACHYPNQYSSHQIKEPS</sequence>
<keyword evidence="1" id="KW-0813">Transport</keyword>
<dbReference type="PROSITE" id="PS50893">
    <property type="entry name" value="ABC_TRANSPORTER_2"/>
    <property type="match status" value="1"/>
</dbReference>
<keyword evidence="2" id="KW-0547">Nucleotide-binding</keyword>
<dbReference type="NCBIfam" id="TIGR01727">
    <property type="entry name" value="oligo_HPY"/>
    <property type="match status" value="1"/>
</dbReference>